<dbReference type="EMBL" id="JAINUF010000015">
    <property type="protein sequence ID" value="KAJ8341249.1"/>
    <property type="molecule type" value="Genomic_DNA"/>
</dbReference>
<keyword evidence="8" id="KW-0539">Nucleus</keyword>
<evidence type="ECO:0000256" key="8">
    <source>
        <dbReference type="ARBA" id="ARBA00023242"/>
    </source>
</evidence>
<keyword evidence="3" id="KW-0540">Nuclease</keyword>
<dbReference type="SUPFAM" id="SSF56024">
    <property type="entry name" value="Phospholipase D/nuclease"/>
    <property type="match status" value="1"/>
</dbReference>
<dbReference type="GO" id="GO:0004527">
    <property type="term" value="F:exonuclease activity"/>
    <property type="evidence" value="ECO:0007669"/>
    <property type="project" value="UniProtKB-KW"/>
</dbReference>
<evidence type="ECO:0000256" key="3">
    <source>
        <dbReference type="ARBA" id="ARBA00022722"/>
    </source>
</evidence>
<dbReference type="GO" id="GO:0017005">
    <property type="term" value="F:3'-tyrosyl-DNA phosphodiesterase activity"/>
    <property type="evidence" value="ECO:0007669"/>
    <property type="project" value="TreeGrafter"/>
</dbReference>
<keyword evidence="5" id="KW-0378">Hydrolase</keyword>
<reference evidence="10" key="1">
    <citation type="journal article" date="2023" name="Science">
        <title>Genome structures resolve the early diversification of teleost fishes.</title>
        <authorList>
            <person name="Parey E."/>
            <person name="Louis A."/>
            <person name="Montfort J."/>
            <person name="Bouchez O."/>
            <person name="Roques C."/>
            <person name="Iampietro C."/>
            <person name="Lluch J."/>
            <person name="Castinel A."/>
            <person name="Donnadieu C."/>
            <person name="Desvignes T."/>
            <person name="Floi Bucao C."/>
            <person name="Jouanno E."/>
            <person name="Wen M."/>
            <person name="Mejri S."/>
            <person name="Dirks R."/>
            <person name="Jansen H."/>
            <person name="Henkel C."/>
            <person name="Chen W.J."/>
            <person name="Zahm M."/>
            <person name="Cabau C."/>
            <person name="Klopp C."/>
            <person name="Thompson A.W."/>
            <person name="Robinson-Rechavi M."/>
            <person name="Braasch I."/>
            <person name="Lecointre G."/>
            <person name="Bobe J."/>
            <person name="Postlethwait J.H."/>
            <person name="Berthelot C."/>
            <person name="Roest Crollius H."/>
            <person name="Guiguen Y."/>
        </authorList>
    </citation>
    <scope>NUCLEOTIDE SEQUENCE</scope>
    <source>
        <strain evidence="10">WJC10195</strain>
    </source>
</reference>
<dbReference type="PANTHER" id="PTHR12415">
    <property type="entry name" value="TYROSYL-DNA PHOSPHODIESTERASE 1"/>
    <property type="match status" value="1"/>
</dbReference>
<comment type="similarity">
    <text evidence="2">Belongs to the tyrosyl-DNA phosphodiesterase family.</text>
</comment>
<dbReference type="GO" id="GO:0006281">
    <property type="term" value="P:DNA repair"/>
    <property type="evidence" value="ECO:0007669"/>
    <property type="project" value="UniProtKB-KW"/>
</dbReference>
<dbReference type="GO" id="GO:0003697">
    <property type="term" value="F:single-stranded DNA binding"/>
    <property type="evidence" value="ECO:0007669"/>
    <property type="project" value="TreeGrafter"/>
</dbReference>
<sequence length="134" mass="14806">MTPFQPGVITISDWLRGGGGRATACHGLEKAEGIVEQWRDNANLSKAAWGGLEKNSTQIMVRSYELGVLFVPSAFNMTKFTIQKNPFPATGPSASFPVPFDLPPQRYSSKDQPWIWNIPYTQAPDTHGNVWVPS</sequence>
<evidence type="ECO:0000256" key="5">
    <source>
        <dbReference type="ARBA" id="ARBA00022801"/>
    </source>
</evidence>
<organism evidence="10 11">
    <name type="scientific">Synaphobranchus kaupii</name>
    <name type="common">Kaup's arrowtooth eel</name>
    <dbReference type="NCBI Taxonomy" id="118154"/>
    <lineage>
        <taxon>Eukaryota</taxon>
        <taxon>Metazoa</taxon>
        <taxon>Chordata</taxon>
        <taxon>Craniata</taxon>
        <taxon>Vertebrata</taxon>
        <taxon>Euteleostomi</taxon>
        <taxon>Actinopterygii</taxon>
        <taxon>Neopterygii</taxon>
        <taxon>Teleostei</taxon>
        <taxon>Anguilliformes</taxon>
        <taxon>Synaphobranchidae</taxon>
        <taxon>Synaphobranchus</taxon>
    </lineage>
</organism>
<dbReference type="InterPro" id="IPR010347">
    <property type="entry name" value="Tdp1"/>
</dbReference>
<dbReference type="GO" id="GO:0005634">
    <property type="term" value="C:nucleus"/>
    <property type="evidence" value="ECO:0007669"/>
    <property type="project" value="UniProtKB-SubCell"/>
</dbReference>
<keyword evidence="4" id="KW-0227">DNA damage</keyword>
<dbReference type="PANTHER" id="PTHR12415:SF0">
    <property type="entry name" value="TYROSYL-DNA PHOSPHODIESTERASE 1"/>
    <property type="match status" value="1"/>
</dbReference>
<keyword evidence="11" id="KW-1185">Reference proteome</keyword>
<dbReference type="AlphaFoldDB" id="A0A9Q1IIZ7"/>
<evidence type="ECO:0000256" key="9">
    <source>
        <dbReference type="PIRSR" id="PIRSR610347-3"/>
    </source>
</evidence>
<feature type="site" description="Interaction with DNA" evidence="9">
    <location>
        <position position="45"/>
    </location>
</feature>
<name>A0A9Q1IIZ7_SYNKA</name>
<comment type="subcellular location">
    <subcellularLocation>
        <location evidence="1">Nucleus</location>
    </subcellularLocation>
</comment>
<evidence type="ECO:0000256" key="1">
    <source>
        <dbReference type="ARBA" id="ARBA00004123"/>
    </source>
</evidence>
<dbReference type="Proteomes" id="UP001152622">
    <property type="component" value="Chromosome 15"/>
</dbReference>
<evidence type="ECO:0000313" key="11">
    <source>
        <dbReference type="Proteomes" id="UP001152622"/>
    </source>
</evidence>
<evidence type="ECO:0000256" key="2">
    <source>
        <dbReference type="ARBA" id="ARBA00010205"/>
    </source>
</evidence>
<dbReference type="GO" id="GO:0003690">
    <property type="term" value="F:double-stranded DNA binding"/>
    <property type="evidence" value="ECO:0007669"/>
    <property type="project" value="TreeGrafter"/>
</dbReference>
<keyword evidence="6" id="KW-0269">Exonuclease</keyword>
<gene>
    <name evidence="10" type="ORF">SKAU_G00335400</name>
</gene>
<evidence type="ECO:0000256" key="6">
    <source>
        <dbReference type="ARBA" id="ARBA00022839"/>
    </source>
</evidence>
<evidence type="ECO:0000256" key="4">
    <source>
        <dbReference type="ARBA" id="ARBA00022763"/>
    </source>
</evidence>
<comment type="caution">
    <text evidence="10">The sequence shown here is derived from an EMBL/GenBank/DDBJ whole genome shotgun (WGS) entry which is preliminary data.</text>
</comment>
<keyword evidence="7" id="KW-0234">DNA repair</keyword>
<accession>A0A9Q1IIZ7</accession>
<dbReference type="Gene3D" id="3.30.870.10">
    <property type="entry name" value="Endonuclease Chain A"/>
    <property type="match status" value="1"/>
</dbReference>
<evidence type="ECO:0000256" key="7">
    <source>
        <dbReference type="ARBA" id="ARBA00023204"/>
    </source>
</evidence>
<evidence type="ECO:0000313" key="10">
    <source>
        <dbReference type="EMBL" id="KAJ8341249.1"/>
    </source>
</evidence>
<dbReference type="OrthoDB" id="47785at2759"/>
<proteinExistence type="inferred from homology"/>
<dbReference type="Pfam" id="PF06087">
    <property type="entry name" value="Tyr-DNA_phospho"/>
    <property type="match status" value="1"/>
</dbReference>
<protein>
    <submittedName>
        <fullName evidence="10">Uncharacterized protein</fullName>
    </submittedName>
</protein>